<comment type="subcellular location">
    <subcellularLocation>
        <location evidence="1">Cell envelope</location>
    </subcellularLocation>
</comment>
<comment type="caution">
    <text evidence="5">The sequence shown here is derived from an EMBL/GenBank/DDBJ whole genome shotgun (WGS) entry which is preliminary data.</text>
</comment>
<dbReference type="Proteomes" id="UP000245539">
    <property type="component" value="Unassembled WGS sequence"/>
</dbReference>
<proteinExistence type="predicted"/>
<evidence type="ECO:0000259" key="4">
    <source>
        <dbReference type="Pfam" id="PF09375"/>
    </source>
</evidence>
<evidence type="ECO:0000256" key="3">
    <source>
        <dbReference type="SAM" id="SignalP"/>
    </source>
</evidence>
<dbReference type="Pfam" id="PF09375">
    <property type="entry name" value="Peptidase_M75"/>
    <property type="match status" value="1"/>
</dbReference>
<dbReference type="InterPro" id="IPR018976">
    <property type="entry name" value="Imelysin-like"/>
</dbReference>
<organism evidence="5 6">
    <name type="scientific">Leucothrix pacifica</name>
    <dbReference type="NCBI Taxonomy" id="1247513"/>
    <lineage>
        <taxon>Bacteria</taxon>
        <taxon>Pseudomonadati</taxon>
        <taxon>Pseudomonadota</taxon>
        <taxon>Gammaproteobacteria</taxon>
        <taxon>Thiotrichales</taxon>
        <taxon>Thiotrichaceae</taxon>
        <taxon>Leucothrix</taxon>
    </lineage>
</organism>
<keyword evidence="6" id="KW-1185">Reference proteome</keyword>
<sequence>MNKLNTLVSKVALAGALQLTVAGALIMNSATVSADDISPKATMNTYVNIAHAAFSDSLSTAKNLKVAVDALVNTPSEETLTAAKQAWLAARVPYGQTEVFRFANPNVDDWEGKVNAWPLDEGLIDYVDTSYEHEDGNKFGQANIISGKEPINIELLESYHEKGGSEANVATGYHAIEFLLWGQDLNKNANDAGTRPFTDYAKGDDCTNGNCDRRGQYLTVATDLLIKDLEEIVADWAPESDNYRKTFLSLDENEAVRRMLFGMGSLSLGELAGERINVALLAHSQEDEHSCFSDNTHIDIAENARGIQNVFRGEYKRPNGDVVKGVSLAELVAAKDTKLSESLTAKLNTSQSTAAAVVEAAETGEHFDQQILPDNAAGNARIQAVIDALRSQTADIETSAGVLGIDNLNSETNDSFGES</sequence>
<reference evidence="5 6" key="1">
    <citation type="submission" date="2018-05" db="EMBL/GenBank/DDBJ databases">
        <title>Leucothrix arctica sp. nov., isolated from Arctic seawater.</title>
        <authorList>
            <person name="Choi A."/>
            <person name="Baek K."/>
        </authorList>
    </citation>
    <scope>NUCLEOTIDE SEQUENCE [LARGE SCALE GENOMIC DNA]</scope>
    <source>
        <strain evidence="5 6">JCM 18388</strain>
    </source>
</reference>
<name>A0A317C5B2_9GAMM</name>
<keyword evidence="2 3" id="KW-0732">Signal</keyword>
<dbReference type="RefSeq" id="WP_109839513.1">
    <property type="nucleotide sequence ID" value="NZ_QGKM01000083.1"/>
</dbReference>
<dbReference type="AlphaFoldDB" id="A0A317C5B2"/>
<dbReference type="CDD" id="cd14657">
    <property type="entry name" value="Imelysin_IrpA-like"/>
    <property type="match status" value="1"/>
</dbReference>
<dbReference type="InterPro" id="IPR038352">
    <property type="entry name" value="Imelysin_sf"/>
</dbReference>
<dbReference type="GO" id="GO:0030313">
    <property type="term" value="C:cell envelope"/>
    <property type="evidence" value="ECO:0007669"/>
    <property type="project" value="UniProtKB-SubCell"/>
</dbReference>
<feature type="signal peptide" evidence="3">
    <location>
        <begin position="1"/>
        <end position="34"/>
    </location>
</feature>
<protein>
    <submittedName>
        <fullName evidence="5">Peptidase</fullName>
    </submittedName>
</protein>
<gene>
    <name evidence="5" type="ORF">DKW60_20415</name>
</gene>
<evidence type="ECO:0000313" key="5">
    <source>
        <dbReference type="EMBL" id="PWQ92553.1"/>
    </source>
</evidence>
<dbReference type="Gene3D" id="1.20.1420.20">
    <property type="entry name" value="M75 peptidase, HXXE motif"/>
    <property type="match status" value="1"/>
</dbReference>
<dbReference type="OrthoDB" id="9764688at2"/>
<dbReference type="EMBL" id="QGKM01000083">
    <property type="protein sequence ID" value="PWQ92553.1"/>
    <property type="molecule type" value="Genomic_DNA"/>
</dbReference>
<evidence type="ECO:0000256" key="2">
    <source>
        <dbReference type="ARBA" id="ARBA00022729"/>
    </source>
</evidence>
<accession>A0A317C5B2</accession>
<feature type="domain" description="Imelysin-like" evidence="4">
    <location>
        <begin position="50"/>
        <end position="395"/>
    </location>
</feature>
<feature type="chain" id="PRO_5016272386" evidence="3">
    <location>
        <begin position="35"/>
        <end position="419"/>
    </location>
</feature>
<evidence type="ECO:0000313" key="6">
    <source>
        <dbReference type="Proteomes" id="UP000245539"/>
    </source>
</evidence>
<evidence type="ECO:0000256" key="1">
    <source>
        <dbReference type="ARBA" id="ARBA00004196"/>
    </source>
</evidence>